<evidence type="ECO:0000313" key="5">
    <source>
        <dbReference type="EMBL" id="KAK7250481.1"/>
    </source>
</evidence>
<keyword evidence="6" id="KW-1185">Reference proteome</keyword>
<accession>A0AAN9E7T6</accession>
<evidence type="ECO:0000256" key="2">
    <source>
        <dbReference type="ARBA" id="ARBA00022491"/>
    </source>
</evidence>
<evidence type="ECO:0000256" key="3">
    <source>
        <dbReference type="ARBA" id="ARBA00023242"/>
    </source>
</evidence>
<dbReference type="InterPro" id="IPR036600">
    <property type="entry name" value="PAH_sf"/>
</dbReference>
<comment type="subcellular location">
    <subcellularLocation>
        <location evidence="1 4">Nucleus</location>
    </subcellularLocation>
</comment>
<name>A0AAN9E7T6_CROPI</name>
<dbReference type="SUPFAM" id="SSF47762">
    <property type="entry name" value="PAH2 domain"/>
    <property type="match status" value="2"/>
</dbReference>
<keyword evidence="3 4" id="KW-0539">Nucleus</keyword>
<dbReference type="PROSITE" id="PS51477">
    <property type="entry name" value="PAH"/>
    <property type="match status" value="2"/>
</dbReference>
<dbReference type="PANTHER" id="PTHR12346:SF0">
    <property type="entry name" value="SIN3A, ISOFORM G"/>
    <property type="match status" value="1"/>
</dbReference>
<keyword evidence="2" id="KW-0678">Repressor</keyword>
<evidence type="ECO:0000313" key="6">
    <source>
        <dbReference type="Proteomes" id="UP001372338"/>
    </source>
</evidence>
<proteinExistence type="predicted"/>
<dbReference type="GO" id="GO:0000122">
    <property type="term" value="P:negative regulation of transcription by RNA polymerase II"/>
    <property type="evidence" value="ECO:0007669"/>
    <property type="project" value="TreeGrafter"/>
</dbReference>
<dbReference type="GO" id="GO:0003714">
    <property type="term" value="F:transcription corepressor activity"/>
    <property type="evidence" value="ECO:0007669"/>
    <property type="project" value="InterPro"/>
</dbReference>
<dbReference type="Proteomes" id="UP001372338">
    <property type="component" value="Unassembled WGS sequence"/>
</dbReference>
<sequence>MTSEQSKEEILNDAMAYVNEIKVAFKEEREKYDCFMKILRDFKEKRIDTNDVISATMELFKGHNDLLLGFNAFLPSGYKIQLPIEGEHLSKTVVLRCECCRNFENKVKSRFEGNSPVYKSFQGIMNMFGEGKKSITDTYQEVASLLVGHTDLLNELNHFLPGASGP</sequence>
<dbReference type="FunFam" id="1.20.1160.11:FF:000001">
    <property type="entry name" value="Paired amphipathic helix protein Sin3"/>
    <property type="match status" value="1"/>
</dbReference>
<gene>
    <name evidence="5" type="ORF">RIF29_32950</name>
</gene>
<dbReference type="PANTHER" id="PTHR12346">
    <property type="entry name" value="SIN3B-RELATED"/>
    <property type="match status" value="1"/>
</dbReference>
<protein>
    <submittedName>
        <fullName evidence="5">Uncharacterized protein</fullName>
    </submittedName>
</protein>
<dbReference type="Gene3D" id="1.20.1160.11">
    <property type="entry name" value="Paired amphipathic helix"/>
    <property type="match status" value="2"/>
</dbReference>
<dbReference type="EMBL" id="JAYWIO010000007">
    <property type="protein sequence ID" value="KAK7250481.1"/>
    <property type="molecule type" value="Genomic_DNA"/>
</dbReference>
<reference evidence="5 6" key="1">
    <citation type="submission" date="2024-01" db="EMBL/GenBank/DDBJ databases">
        <title>The genomes of 5 underutilized Papilionoideae crops provide insights into root nodulation and disease resistanc.</title>
        <authorList>
            <person name="Yuan L."/>
        </authorList>
    </citation>
    <scope>NUCLEOTIDE SEQUENCE [LARGE SCALE GENOMIC DNA]</scope>
    <source>
        <strain evidence="5">ZHUSHIDOU_FW_LH</strain>
        <tissue evidence="5">Leaf</tissue>
    </source>
</reference>
<dbReference type="AlphaFoldDB" id="A0AAN9E7T6"/>
<dbReference type="GO" id="GO:0000785">
    <property type="term" value="C:chromatin"/>
    <property type="evidence" value="ECO:0007669"/>
    <property type="project" value="TreeGrafter"/>
</dbReference>
<comment type="caution">
    <text evidence="5">The sequence shown here is derived from an EMBL/GenBank/DDBJ whole genome shotgun (WGS) entry which is preliminary data.</text>
</comment>
<dbReference type="InterPro" id="IPR039774">
    <property type="entry name" value="Sin3-like"/>
</dbReference>
<dbReference type="GO" id="GO:0000118">
    <property type="term" value="C:histone deacetylase complex"/>
    <property type="evidence" value="ECO:0007669"/>
    <property type="project" value="TreeGrafter"/>
</dbReference>
<dbReference type="InterPro" id="IPR003822">
    <property type="entry name" value="PAH"/>
</dbReference>
<evidence type="ECO:0000256" key="4">
    <source>
        <dbReference type="PROSITE-ProRule" id="PRU00810"/>
    </source>
</evidence>
<dbReference type="Pfam" id="PF02671">
    <property type="entry name" value="PAH"/>
    <property type="match status" value="2"/>
</dbReference>
<evidence type="ECO:0000256" key="1">
    <source>
        <dbReference type="ARBA" id="ARBA00004123"/>
    </source>
</evidence>
<organism evidence="5 6">
    <name type="scientific">Crotalaria pallida</name>
    <name type="common">Smooth rattlebox</name>
    <name type="synonym">Crotalaria striata</name>
    <dbReference type="NCBI Taxonomy" id="3830"/>
    <lineage>
        <taxon>Eukaryota</taxon>
        <taxon>Viridiplantae</taxon>
        <taxon>Streptophyta</taxon>
        <taxon>Embryophyta</taxon>
        <taxon>Tracheophyta</taxon>
        <taxon>Spermatophyta</taxon>
        <taxon>Magnoliopsida</taxon>
        <taxon>eudicotyledons</taxon>
        <taxon>Gunneridae</taxon>
        <taxon>Pentapetalae</taxon>
        <taxon>rosids</taxon>
        <taxon>fabids</taxon>
        <taxon>Fabales</taxon>
        <taxon>Fabaceae</taxon>
        <taxon>Papilionoideae</taxon>
        <taxon>50 kb inversion clade</taxon>
        <taxon>genistoids sensu lato</taxon>
        <taxon>core genistoids</taxon>
        <taxon>Crotalarieae</taxon>
        <taxon>Crotalaria</taxon>
    </lineage>
</organism>